<protein>
    <recommendedName>
        <fullName evidence="3">DUF6458 domain-containing protein</fullName>
    </recommendedName>
</protein>
<keyword evidence="2" id="KW-1133">Transmembrane helix</keyword>
<proteinExistence type="predicted"/>
<dbReference type="Proteomes" id="UP000316252">
    <property type="component" value="Unassembled WGS sequence"/>
</dbReference>
<gene>
    <name evidence="4" type="ORF">FJ657_07275</name>
</gene>
<feature type="region of interest" description="Disordered" evidence="1">
    <location>
        <begin position="60"/>
        <end position="80"/>
    </location>
</feature>
<dbReference type="EMBL" id="VHQG01000002">
    <property type="protein sequence ID" value="TPW75675.1"/>
    <property type="molecule type" value="Genomic_DNA"/>
</dbReference>
<feature type="transmembrane region" description="Helical" evidence="2">
    <location>
        <begin position="28"/>
        <end position="51"/>
    </location>
</feature>
<organism evidence="4 5">
    <name type="scientific">Schumannella soli</name>
    <dbReference type="NCBI Taxonomy" id="2590779"/>
    <lineage>
        <taxon>Bacteria</taxon>
        <taxon>Bacillati</taxon>
        <taxon>Actinomycetota</taxon>
        <taxon>Actinomycetes</taxon>
        <taxon>Micrococcales</taxon>
        <taxon>Microbacteriaceae</taxon>
        <taxon>Schumannella</taxon>
    </lineage>
</organism>
<name>A0A506Y0Z1_9MICO</name>
<evidence type="ECO:0000313" key="4">
    <source>
        <dbReference type="EMBL" id="TPW75675.1"/>
    </source>
</evidence>
<keyword evidence="2" id="KW-0812">Transmembrane</keyword>
<evidence type="ECO:0000259" key="3">
    <source>
        <dbReference type="Pfam" id="PF20059"/>
    </source>
</evidence>
<feature type="domain" description="DUF6458" evidence="3">
    <location>
        <begin position="5"/>
        <end position="76"/>
    </location>
</feature>
<dbReference type="AlphaFoldDB" id="A0A506Y0Z1"/>
<keyword evidence="2" id="KW-0472">Membrane</keyword>
<evidence type="ECO:0000256" key="1">
    <source>
        <dbReference type="SAM" id="MobiDB-lite"/>
    </source>
</evidence>
<evidence type="ECO:0000256" key="2">
    <source>
        <dbReference type="SAM" id="Phobius"/>
    </source>
</evidence>
<dbReference type="OrthoDB" id="4775046at2"/>
<dbReference type="RefSeq" id="WP_141163035.1">
    <property type="nucleotide sequence ID" value="NZ_VHQG01000002.1"/>
</dbReference>
<sequence length="80" mass="8212">MIVGGVVLFVIGAILAFAVSFAVPGLSLPIIGGILMVAGAVLFIIGLVVTLRGRVTTEHRSVDPAGNASVRQRTTDGEPR</sequence>
<dbReference type="InterPro" id="IPR045597">
    <property type="entry name" value="DUF6458"/>
</dbReference>
<comment type="caution">
    <text evidence="4">The sequence shown here is derived from an EMBL/GenBank/DDBJ whole genome shotgun (WGS) entry which is preliminary data.</text>
</comment>
<evidence type="ECO:0000313" key="5">
    <source>
        <dbReference type="Proteomes" id="UP000316252"/>
    </source>
</evidence>
<accession>A0A506Y0Z1</accession>
<dbReference type="Pfam" id="PF20059">
    <property type="entry name" value="DUF6458"/>
    <property type="match status" value="1"/>
</dbReference>
<reference evidence="4 5" key="1">
    <citation type="submission" date="2019-06" db="EMBL/GenBank/DDBJ databases">
        <authorList>
            <person name="Li F."/>
        </authorList>
    </citation>
    <scope>NUCLEOTIDE SEQUENCE [LARGE SCALE GENOMIC DNA]</scope>
    <source>
        <strain evidence="4 5">10F1D-1</strain>
    </source>
</reference>
<keyword evidence="5" id="KW-1185">Reference proteome</keyword>